<reference evidence="2 3" key="1">
    <citation type="submission" date="2014-07" db="EMBL/GenBank/DDBJ databases">
        <title>Methanogenic archaea and the global carbon cycle.</title>
        <authorList>
            <person name="Henriksen J.R."/>
            <person name="Luke J."/>
            <person name="Reinhart S."/>
            <person name="Benedict M.N."/>
            <person name="Youngblut N.D."/>
            <person name="Metcalf M.E."/>
            <person name="Whitaker R.J."/>
            <person name="Metcalf W.W."/>
        </authorList>
    </citation>
    <scope>NUCLEOTIDE SEQUENCE [LARGE SCALE GENOMIC DNA]</scope>
    <source>
        <strain evidence="2 3">HB-1</strain>
    </source>
</reference>
<dbReference type="STRING" id="1434110.MSHOH_0172"/>
<feature type="domain" description="Glycosyl transferase family 1" evidence="1">
    <location>
        <begin position="192"/>
        <end position="351"/>
    </location>
</feature>
<keyword evidence="2" id="KW-0808">Transferase</keyword>
<gene>
    <name evidence="2" type="ORF">MSHOH_0172</name>
</gene>
<dbReference type="AlphaFoldDB" id="A0A0E3WTJ6"/>
<accession>A0A0E3WTJ6</accession>
<dbReference type="PANTHER" id="PTHR12526">
    <property type="entry name" value="GLYCOSYLTRANSFERASE"/>
    <property type="match status" value="1"/>
</dbReference>
<dbReference type="GO" id="GO:0016757">
    <property type="term" value="F:glycosyltransferase activity"/>
    <property type="evidence" value="ECO:0007669"/>
    <property type="project" value="InterPro"/>
</dbReference>
<dbReference type="InterPro" id="IPR001296">
    <property type="entry name" value="Glyco_trans_1"/>
</dbReference>
<dbReference type="Gene3D" id="3.40.50.2000">
    <property type="entry name" value="Glycogen Phosphorylase B"/>
    <property type="match status" value="2"/>
</dbReference>
<dbReference type="HOGENOM" id="CLU_009583_2_2_2"/>
<dbReference type="EMBL" id="CP009516">
    <property type="protein sequence ID" value="AKB76655.1"/>
    <property type="molecule type" value="Genomic_DNA"/>
</dbReference>
<name>A0A0E3WTJ6_9EURY</name>
<evidence type="ECO:0000259" key="1">
    <source>
        <dbReference type="Pfam" id="PF00534"/>
    </source>
</evidence>
<dbReference type="Pfam" id="PF00534">
    <property type="entry name" value="Glycos_transf_1"/>
    <property type="match status" value="1"/>
</dbReference>
<dbReference type="Proteomes" id="UP000033101">
    <property type="component" value="Chromosome"/>
</dbReference>
<sequence>MRYNTKKHIGLLTLPLARASVTPLLHLVEILNNISTRFTLVTGNEGHLAYKGEHRFIVHSVNYKIDNSVWKVARYLYGQVKASILLIKISRGVDFWFFFGGQRSVVPIIAAKLLNKKVIIVMAGSAIRDSSFSQDNFLEVIKMLSSTCLSLADKIVIYSPNLIPEWDLESYRHKIVIAHRHFLDFETFTVTTPISNRSPLIGYIGRLSGEKGIQHFAKALPAIFIDRQDLHVLIGGDGELKDSIAVSLQEEELTARVDLPGWISHDDLPKYLNQLHLLVLPSYTEGLPNIMLEAMACGTPVLATPVGAIPDVIINGKTGFFMDNNSPECIAENVIQALNSPDLEQIAEAGRRFVEKNFTFGSVVERWKEVLEEI</sequence>
<dbReference type="KEGG" id="mhor:MSHOH_0172"/>
<proteinExistence type="predicted"/>
<dbReference type="PATRIC" id="fig|1434110.4.peg.196"/>
<dbReference type="CDD" id="cd03801">
    <property type="entry name" value="GT4_PimA-like"/>
    <property type="match status" value="1"/>
</dbReference>
<evidence type="ECO:0000313" key="2">
    <source>
        <dbReference type="EMBL" id="AKB76655.1"/>
    </source>
</evidence>
<dbReference type="SUPFAM" id="SSF53756">
    <property type="entry name" value="UDP-Glycosyltransferase/glycogen phosphorylase"/>
    <property type="match status" value="1"/>
</dbReference>
<keyword evidence="3" id="KW-1185">Reference proteome</keyword>
<protein>
    <submittedName>
        <fullName evidence="2">Glycosyl transferase, group 1 family protein</fullName>
    </submittedName>
</protein>
<organism evidence="2 3">
    <name type="scientific">Methanosarcina horonobensis HB-1 = JCM 15518</name>
    <dbReference type="NCBI Taxonomy" id="1434110"/>
    <lineage>
        <taxon>Archaea</taxon>
        <taxon>Methanobacteriati</taxon>
        <taxon>Methanobacteriota</taxon>
        <taxon>Stenosarchaea group</taxon>
        <taxon>Methanomicrobia</taxon>
        <taxon>Methanosarcinales</taxon>
        <taxon>Methanosarcinaceae</taxon>
        <taxon>Methanosarcina</taxon>
    </lineage>
</organism>
<evidence type="ECO:0000313" key="3">
    <source>
        <dbReference type="Proteomes" id="UP000033101"/>
    </source>
</evidence>